<accession>A0A852TCZ2</accession>
<feature type="transmembrane region" description="Helical" evidence="7">
    <location>
        <begin position="366"/>
        <end position="393"/>
    </location>
</feature>
<keyword evidence="4 7" id="KW-1133">Transmembrane helix</keyword>
<evidence type="ECO:0000256" key="5">
    <source>
        <dbReference type="ARBA" id="ARBA00023136"/>
    </source>
</evidence>
<feature type="transmembrane region" description="Helical" evidence="7">
    <location>
        <begin position="304"/>
        <end position="329"/>
    </location>
</feature>
<dbReference type="GO" id="GO:0022857">
    <property type="term" value="F:transmembrane transporter activity"/>
    <property type="evidence" value="ECO:0007669"/>
    <property type="project" value="TreeGrafter"/>
</dbReference>
<evidence type="ECO:0000256" key="2">
    <source>
        <dbReference type="ARBA" id="ARBA00022475"/>
    </source>
</evidence>
<comment type="caution">
    <text evidence="10">The sequence shown here is derived from an EMBL/GenBank/DDBJ whole genome shotgun (WGS) entry which is preliminary data.</text>
</comment>
<dbReference type="PANTHER" id="PTHR30572">
    <property type="entry name" value="MEMBRANE COMPONENT OF TRANSPORTER-RELATED"/>
    <property type="match status" value="1"/>
</dbReference>
<dbReference type="InterPro" id="IPR050250">
    <property type="entry name" value="Macrolide_Exporter_MacB"/>
</dbReference>
<evidence type="ECO:0000259" key="8">
    <source>
        <dbReference type="Pfam" id="PF02687"/>
    </source>
</evidence>
<comment type="subcellular location">
    <subcellularLocation>
        <location evidence="1">Cell membrane</location>
        <topology evidence="1">Multi-pass membrane protein</topology>
    </subcellularLocation>
</comment>
<dbReference type="Proteomes" id="UP000548423">
    <property type="component" value="Unassembled WGS sequence"/>
</dbReference>
<dbReference type="PROSITE" id="PS51257">
    <property type="entry name" value="PROKAR_LIPOPROTEIN"/>
    <property type="match status" value="1"/>
</dbReference>
<dbReference type="GO" id="GO:0005886">
    <property type="term" value="C:plasma membrane"/>
    <property type="evidence" value="ECO:0007669"/>
    <property type="project" value="UniProtKB-SubCell"/>
</dbReference>
<evidence type="ECO:0000256" key="1">
    <source>
        <dbReference type="ARBA" id="ARBA00004651"/>
    </source>
</evidence>
<feature type="transmembrane region" description="Helical" evidence="7">
    <location>
        <begin position="21"/>
        <end position="45"/>
    </location>
</feature>
<dbReference type="AlphaFoldDB" id="A0A852TCZ2"/>
<gene>
    <name evidence="10" type="ORF">F4694_003480</name>
</gene>
<reference evidence="11" key="1">
    <citation type="submission" date="2020-07" db="EMBL/GenBank/DDBJ databases">
        <authorList>
            <person name="Partida-Martinez L."/>
            <person name="Huntemann M."/>
            <person name="Clum A."/>
            <person name="Wang J."/>
            <person name="Palaniappan K."/>
            <person name="Ritter S."/>
            <person name="Chen I.-M."/>
            <person name="Stamatis D."/>
            <person name="Reddy T."/>
            <person name="O'Malley R."/>
            <person name="Daum C."/>
            <person name="Shapiro N."/>
            <person name="Ivanova N."/>
            <person name="Kyrpides N."/>
            <person name="Woyke T."/>
        </authorList>
    </citation>
    <scope>NUCLEOTIDE SEQUENCE [LARGE SCALE GENOMIC DNA]</scope>
    <source>
        <strain evidence="11">AT2.8</strain>
    </source>
</reference>
<feature type="domain" description="MacB-like periplasmic core" evidence="9">
    <location>
        <begin position="23"/>
        <end position="260"/>
    </location>
</feature>
<reference evidence="11" key="2">
    <citation type="submission" date="2020-08" db="EMBL/GenBank/DDBJ databases">
        <title>The Agave Microbiome: Exploring the role of microbial communities in plant adaptations to desert environments.</title>
        <authorList>
            <person name="Partida-Martinez L.P."/>
        </authorList>
    </citation>
    <scope>NUCLEOTIDE SEQUENCE [LARGE SCALE GENOMIC DNA]</scope>
    <source>
        <strain evidence="11">AT2.8</strain>
    </source>
</reference>
<evidence type="ECO:0000256" key="7">
    <source>
        <dbReference type="SAM" id="Phobius"/>
    </source>
</evidence>
<dbReference type="InterPro" id="IPR003838">
    <property type="entry name" value="ABC3_permease_C"/>
</dbReference>
<evidence type="ECO:0000259" key="9">
    <source>
        <dbReference type="Pfam" id="PF12704"/>
    </source>
</evidence>
<evidence type="ECO:0000313" key="11">
    <source>
        <dbReference type="Proteomes" id="UP000548423"/>
    </source>
</evidence>
<evidence type="ECO:0000256" key="6">
    <source>
        <dbReference type="ARBA" id="ARBA00038076"/>
    </source>
</evidence>
<protein>
    <submittedName>
        <fullName evidence="10">Acetoin utilization transport system permease protein</fullName>
    </submittedName>
</protein>
<evidence type="ECO:0000256" key="4">
    <source>
        <dbReference type="ARBA" id="ARBA00022989"/>
    </source>
</evidence>
<dbReference type="Pfam" id="PF02687">
    <property type="entry name" value="FtsX"/>
    <property type="match status" value="1"/>
</dbReference>
<dbReference type="EMBL" id="JACCBX010000007">
    <property type="protein sequence ID" value="NYE06700.1"/>
    <property type="molecule type" value="Genomic_DNA"/>
</dbReference>
<evidence type="ECO:0000313" key="10">
    <source>
        <dbReference type="EMBL" id="NYE06700.1"/>
    </source>
</evidence>
<comment type="similarity">
    <text evidence="6">Belongs to the ABC-4 integral membrane protein family.</text>
</comment>
<feature type="transmembrane region" description="Helical" evidence="7">
    <location>
        <begin position="413"/>
        <end position="432"/>
    </location>
</feature>
<proteinExistence type="inferred from homology"/>
<evidence type="ECO:0000256" key="3">
    <source>
        <dbReference type="ARBA" id="ARBA00022692"/>
    </source>
</evidence>
<dbReference type="InterPro" id="IPR025857">
    <property type="entry name" value="MacB_PCD"/>
</dbReference>
<sequence length="451" mass="50185">MKLSDQFRFVRQNMKKNRTRVYMTILATAMGCAFLIVLASVGFGLQKSVVKEMTERRIMTQIDVYGQETTESGGYRQLDDKDVQEFEEMSDVKAVTRRKMLQQEGFYLIGNYQQSTQTVVANFPSEIKAGFELSAGSLAKDKAEVVVGYNFPLNLGVKGEQTEEMFDEQGQLKEKFRYNGKLIGETIELTVSKMEDGKKIEKVFPVKVAGISKKPTKEWAEDRSVYISEELLKDIEAFTGTPKGIVLDSTDQVNLADLEASKNTFDDVKVYAKNMEAVQGIVDELKENDYATYSVVNELKEVNLMFAIAKAGLIFIGTIAILIASIGIYNTMTMAVTERAPDIGIMKAIGANPRTIKRIFLLESSYIGLIGAFIGTVVSYGISYAVNFVIPIIIKQAFGEETPPEIVFSDIPLSLPIICIVICYGVTILSGLRPAQRATKVDVLRAMRREV</sequence>
<keyword evidence="5 7" id="KW-0472">Membrane</keyword>
<feature type="domain" description="ABC3 transporter permease C-terminal" evidence="8">
    <location>
        <begin position="314"/>
        <end position="441"/>
    </location>
</feature>
<dbReference type="PANTHER" id="PTHR30572:SF4">
    <property type="entry name" value="ABC TRANSPORTER PERMEASE YTRF"/>
    <property type="match status" value="1"/>
</dbReference>
<keyword evidence="2" id="KW-1003">Cell membrane</keyword>
<dbReference type="Pfam" id="PF12704">
    <property type="entry name" value="MacB_PCD"/>
    <property type="match status" value="1"/>
</dbReference>
<organism evidence="10 11">
    <name type="scientific">Neobacillus niacini</name>
    <dbReference type="NCBI Taxonomy" id="86668"/>
    <lineage>
        <taxon>Bacteria</taxon>
        <taxon>Bacillati</taxon>
        <taxon>Bacillota</taxon>
        <taxon>Bacilli</taxon>
        <taxon>Bacillales</taxon>
        <taxon>Bacillaceae</taxon>
        <taxon>Neobacillus</taxon>
    </lineage>
</organism>
<keyword evidence="3 7" id="KW-0812">Transmembrane</keyword>
<name>A0A852TCZ2_9BACI</name>